<keyword evidence="13 19" id="KW-0472">Membrane</keyword>
<organism evidence="20 29">
    <name type="scientific">Metallosphaera sedula</name>
    <dbReference type="NCBI Taxonomy" id="43687"/>
    <lineage>
        <taxon>Archaea</taxon>
        <taxon>Thermoproteota</taxon>
        <taxon>Thermoprotei</taxon>
        <taxon>Sulfolobales</taxon>
        <taxon>Sulfolobaceae</taxon>
        <taxon>Metallosphaera</taxon>
    </lineage>
</organism>
<dbReference type="GO" id="GO:0008818">
    <property type="term" value="F:cobalamin 5'-phosphate synthase activity"/>
    <property type="evidence" value="ECO:0007669"/>
    <property type="project" value="UniProtKB-UniRule"/>
</dbReference>
<comment type="similarity">
    <text evidence="4 19">Belongs to the CobS family.</text>
</comment>
<evidence type="ECO:0000256" key="16">
    <source>
        <dbReference type="ARBA" id="ARBA00032853"/>
    </source>
</evidence>
<dbReference type="EMBL" id="CP012176">
    <property type="protein sequence ID" value="AKV82350.1"/>
    <property type="molecule type" value="Genomic_DNA"/>
</dbReference>
<dbReference type="Pfam" id="PF02654">
    <property type="entry name" value="CobS"/>
    <property type="match status" value="1"/>
</dbReference>
<dbReference type="PATRIC" id="fig|43687.5.peg.202"/>
<keyword evidence="8 19" id="KW-0169">Cobalamin biosynthesis</keyword>
<dbReference type="RefSeq" id="WP_048059947.1">
    <property type="nucleotide sequence ID" value="NZ_AP019770.1"/>
</dbReference>
<sequence>MRVLKGILGQLSFFTVIPAGKVDFELVMEYAFLSPLVVGIVTGVIDYLAILPLYLILGHLAWVLLIPVVEGVRGFNHLDGLLDFGDALMIRGTQEERRRALRDVAVGAGGVGLLVVYLTIFYVATQVMGGTGFTTLYQLISAEVLSRVVGLLSLSISKPMEGSSLGKAFHERLKGKWPVLLVESVPFLSLCSLIVTAILTILFVYAGKRVLGGSSGDLTGMAITLSFPIMLISEVKCYPFSLPHLL</sequence>
<dbReference type="HAMAP" id="MF_00719">
    <property type="entry name" value="CobS"/>
    <property type="match status" value="1"/>
</dbReference>
<dbReference type="InterPro" id="IPR003805">
    <property type="entry name" value="CobS"/>
</dbReference>
<dbReference type="EC" id="2.7.8.26" evidence="5 19"/>
<gene>
    <name evidence="19" type="primary">cobS</name>
    <name evidence="20" type="ORF">MsedA_0210</name>
    <name evidence="21" type="ORF">MsedB_0210</name>
    <name evidence="22" type="ORF">MsedC_0209</name>
    <name evidence="23" type="ORF">MsedD_0210</name>
    <name evidence="24" type="ORF">MsedE_0210</name>
</gene>
<dbReference type="PANTHER" id="PTHR34148:SF1">
    <property type="entry name" value="ADENOSYLCOBINAMIDE-GDP RIBAZOLETRANSFERASE"/>
    <property type="match status" value="1"/>
</dbReference>
<keyword evidence="7 19" id="KW-1003">Cell membrane</keyword>
<evidence type="ECO:0000313" key="29">
    <source>
        <dbReference type="Proteomes" id="UP000068832"/>
    </source>
</evidence>
<evidence type="ECO:0000313" key="24">
    <source>
        <dbReference type="EMBL" id="AKV82350.1"/>
    </source>
</evidence>
<evidence type="ECO:0000256" key="2">
    <source>
        <dbReference type="ARBA" id="ARBA00004651"/>
    </source>
</evidence>
<comment type="catalytic activity">
    <reaction evidence="17 19">
        <text>alpha-ribazole + adenosylcob(III)inamide-GDP = adenosylcob(III)alamin + GMP + H(+)</text>
        <dbReference type="Rhea" id="RHEA:16049"/>
        <dbReference type="ChEBI" id="CHEBI:10329"/>
        <dbReference type="ChEBI" id="CHEBI:15378"/>
        <dbReference type="ChEBI" id="CHEBI:18408"/>
        <dbReference type="ChEBI" id="CHEBI:58115"/>
        <dbReference type="ChEBI" id="CHEBI:60487"/>
        <dbReference type="EC" id="2.7.8.26"/>
    </reaction>
</comment>
<keyword evidence="9 19" id="KW-0808">Transferase</keyword>
<dbReference type="Proteomes" id="UP000061362">
    <property type="component" value="Chromosome"/>
</dbReference>
<dbReference type="Proteomes" id="UP000062398">
    <property type="component" value="Chromosome"/>
</dbReference>
<evidence type="ECO:0000256" key="5">
    <source>
        <dbReference type="ARBA" id="ARBA00013200"/>
    </source>
</evidence>
<evidence type="ECO:0000256" key="18">
    <source>
        <dbReference type="ARBA" id="ARBA00049504"/>
    </source>
</evidence>
<dbReference type="EMBL" id="CP012172">
    <property type="protein sequence ID" value="AKV73371.1"/>
    <property type="molecule type" value="Genomic_DNA"/>
</dbReference>
<keyword evidence="10 19" id="KW-0812">Transmembrane</keyword>
<reference evidence="24 25" key="2">
    <citation type="submission" date="2015-07" db="EMBL/GenBank/DDBJ databases">
        <title>Physiological, transcriptional responses and genome re-sequencing of acid resistant extremely thermoacidophilic Metallosphaera sedula SARC-M1.</title>
        <authorList>
            <person name="Ai C."/>
            <person name="McCarthy S."/>
            <person name="Eckrich V."/>
            <person name="Rudrappa D."/>
            <person name="Qiu G."/>
            <person name="Blum P."/>
        </authorList>
    </citation>
    <scope>NUCLEOTIDE SEQUENCE [LARGE SCALE GENOMIC DNA]</scope>
    <source>
        <strain evidence="24 25">SARC-M1</strain>
    </source>
</reference>
<comment type="cofactor">
    <cofactor evidence="1 19">
        <name>Mg(2+)</name>
        <dbReference type="ChEBI" id="CHEBI:18420"/>
    </cofactor>
</comment>
<evidence type="ECO:0000313" key="28">
    <source>
        <dbReference type="Proteomes" id="UP000062475"/>
    </source>
</evidence>
<evidence type="ECO:0000256" key="19">
    <source>
        <dbReference type="HAMAP-Rule" id="MF_00719"/>
    </source>
</evidence>
<evidence type="ECO:0000256" key="12">
    <source>
        <dbReference type="ARBA" id="ARBA00022989"/>
    </source>
</evidence>
<evidence type="ECO:0000313" key="26">
    <source>
        <dbReference type="Proteomes" id="UP000061362"/>
    </source>
</evidence>
<keyword evidence="11 19" id="KW-0460">Magnesium</keyword>
<dbReference type="GeneID" id="97614765"/>
<evidence type="ECO:0000256" key="13">
    <source>
        <dbReference type="ARBA" id="ARBA00023136"/>
    </source>
</evidence>
<evidence type="ECO:0000256" key="1">
    <source>
        <dbReference type="ARBA" id="ARBA00001946"/>
    </source>
</evidence>
<comment type="pathway">
    <text evidence="3 19">Cofactor biosynthesis; adenosylcobalamin biosynthesis; adenosylcobalamin from cob(II)yrinate a,c-diamide: step 7/7.</text>
</comment>
<keyword evidence="12 19" id="KW-1133">Transmembrane helix</keyword>
<dbReference type="PANTHER" id="PTHR34148">
    <property type="entry name" value="ADENOSYLCOBINAMIDE-GDP RIBAZOLETRANSFERASE"/>
    <property type="match status" value="1"/>
</dbReference>
<dbReference type="Proteomes" id="UP000068832">
    <property type="component" value="Chromosome"/>
</dbReference>
<evidence type="ECO:0000313" key="22">
    <source>
        <dbReference type="EMBL" id="AKV77861.1"/>
    </source>
</evidence>
<evidence type="ECO:0000256" key="9">
    <source>
        <dbReference type="ARBA" id="ARBA00022679"/>
    </source>
</evidence>
<evidence type="ECO:0000256" key="14">
    <source>
        <dbReference type="ARBA" id="ARBA00025228"/>
    </source>
</evidence>
<dbReference type="UniPathway" id="UPA00148">
    <property type="reaction ID" value="UER00238"/>
</dbReference>
<accession>A0A0K1SFJ5</accession>
<dbReference type="GO" id="GO:0009236">
    <property type="term" value="P:cobalamin biosynthetic process"/>
    <property type="evidence" value="ECO:0007669"/>
    <property type="project" value="UniProtKB-UniRule"/>
</dbReference>
<name>A0A0K1SFJ5_9CREN</name>
<evidence type="ECO:0000313" key="27">
    <source>
        <dbReference type="Proteomes" id="UP000062398"/>
    </source>
</evidence>
<evidence type="ECO:0000256" key="15">
    <source>
        <dbReference type="ARBA" id="ARBA00032605"/>
    </source>
</evidence>
<evidence type="ECO:0000256" key="8">
    <source>
        <dbReference type="ARBA" id="ARBA00022573"/>
    </source>
</evidence>
<protein>
    <recommendedName>
        <fullName evidence="6 19">Adenosylcobinamide-GDP ribazoletransferase</fullName>
        <ecNumber evidence="5 19">2.7.8.26</ecNumber>
    </recommendedName>
    <alternativeName>
        <fullName evidence="16 19">Cobalamin synthase</fullName>
    </alternativeName>
    <alternativeName>
        <fullName evidence="15 19">Cobalamin-5'-phosphate synthase</fullName>
    </alternativeName>
</protein>
<dbReference type="EMBL" id="CP012175">
    <property type="protein sequence ID" value="AKV80106.1"/>
    <property type="molecule type" value="Genomic_DNA"/>
</dbReference>
<evidence type="ECO:0000313" key="23">
    <source>
        <dbReference type="EMBL" id="AKV80106.1"/>
    </source>
</evidence>
<dbReference type="OrthoDB" id="11748at2157"/>
<comment type="subcellular location">
    <subcellularLocation>
        <location evidence="2 19">Cell membrane</location>
        <topology evidence="2 19">Multi-pass membrane protein</topology>
    </subcellularLocation>
</comment>
<evidence type="ECO:0000313" key="20">
    <source>
        <dbReference type="EMBL" id="AKV73371.1"/>
    </source>
</evidence>
<dbReference type="AlphaFoldDB" id="A0A0K1SFJ5"/>
<reference evidence="26 27" key="1">
    <citation type="journal article" date="2015" name="Genome Announc.">
        <title>Complete Genome Sequences of Evolved Arsenate-Resistant Metallosphaera sedula Strains.</title>
        <authorList>
            <person name="Ai C."/>
            <person name="McCarthy S."/>
            <person name="Schackwitz W."/>
            <person name="Martin J."/>
            <person name="Lipzen A."/>
            <person name="Blum P."/>
        </authorList>
    </citation>
    <scope>NUCLEOTIDE SEQUENCE [LARGE SCALE GENOMIC DNA]</scope>
    <source>
        <strain evidence="22 27">ARS120-1</strain>
        <strain evidence="23 26">ARS120-2</strain>
        <strain evidence="20 29">ARS50-1</strain>
        <strain evidence="21 28">ARS50-2</strain>
    </source>
</reference>
<feature type="transmembrane region" description="Helical" evidence="19">
    <location>
        <begin position="31"/>
        <end position="57"/>
    </location>
</feature>
<evidence type="ECO:0000256" key="10">
    <source>
        <dbReference type="ARBA" id="ARBA00022692"/>
    </source>
</evidence>
<comment type="function">
    <text evidence="14 19">Joins adenosylcobinamide-GDP and alpha-ribazole to generate adenosylcobalamin (Ado-cobalamin). Also synthesizes adenosylcobalamin 5'-phosphate from adenosylcobinamide-GDP and alpha-ribazole 5'-phosphate.</text>
</comment>
<evidence type="ECO:0000256" key="3">
    <source>
        <dbReference type="ARBA" id="ARBA00004663"/>
    </source>
</evidence>
<feature type="transmembrane region" description="Helical" evidence="19">
    <location>
        <begin position="177"/>
        <end position="206"/>
    </location>
</feature>
<evidence type="ECO:0000313" key="25">
    <source>
        <dbReference type="Proteomes" id="UP000056255"/>
    </source>
</evidence>
<dbReference type="EMBL" id="CP012173">
    <property type="protein sequence ID" value="AKV75615.1"/>
    <property type="molecule type" value="Genomic_DNA"/>
</dbReference>
<evidence type="ECO:0000256" key="17">
    <source>
        <dbReference type="ARBA" id="ARBA00048623"/>
    </source>
</evidence>
<evidence type="ECO:0000256" key="7">
    <source>
        <dbReference type="ARBA" id="ARBA00022475"/>
    </source>
</evidence>
<dbReference type="EMBL" id="CP012174">
    <property type="protein sequence ID" value="AKV77861.1"/>
    <property type="molecule type" value="Genomic_DNA"/>
</dbReference>
<feature type="transmembrane region" description="Helical" evidence="19">
    <location>
        <begin position="104"/>
        <end position="124"/>
    </location>
</feature>
<evidence type="ECO:0000313" key="21">
    <source>
        <dbReference type="EMBL" id="AKV75615.1"/>
    </source>
</evidence>
<comment type="catalytic activity">
    <reaction evidence="18 19">
        <text>alpha-ribazole 5'-phosphate + adenosylcob(III)inamide-GDP = adenosylcob(III)alamin 5'-phosphate + GMP + H(+)</text>
        <dbReference type="Rhea" id="RHEA:23560"/>
        <dbReference type="ChEBI" id="CHEBI:15378"/>
        <dbReference type="ChEBI" id="CHEBI:57918"/>
        <dbReference type="ChEBI" id="CHEBI:58115"/>
        <dbReference type="ChEBI" id="CHEBI:60487"/>
        <dbReference type="ChEBI" id="CHEBI:60493"/>
        <dbReference type="EC" id="2.7.8.26"/>
    </reaction>
</comment>
<dbReference type="GO" id="GO:0005886">
    <property type="term" value="C:plasma membrane"/>
    <property type="evidence" value="ECO:0007669"/>
    <property type="project" value="UniProtKB-SubCell"/>
</dbReference>
<proteinExistence type="inferred from homology"/>
<dbReference type="GO" id="GO:0051073">
    <property type="term" value="F:adenosylcobinamide-GDP ribazoletransferase activity"/>
    <property type="evidence" value="ECO:0007669"/>
    <property type="project" value="UniProtKB-UniRule"/>
</dbReference>
<dbReference type="Proteomes" id="UP000056255">
    <property type="component" value="Chromosome"/>
</dbReference>
<feature type="transmembrane region" description="Helical" evidence="19">
    <location>
        <begin position="218"/>
        <end position="238"/>
    </location>
</feature>
<dbReference type="Proteomes" id="UP000062475">
    <property type="component" value="Chromosome"/>
</dbReference>
<evidence type="ECO:0000256" key="11">
    <source>
        <dbReference type="ARBA" id="ARBA00022842"/>
    </source>
</evidence>
<evidence type="ECO:0000256" key="6">
    <source>
        <dbReference type="ARBA" id="ARBA00015850"/>
    </source>
</evidence>
<evidence type="ECO:0000256" key="4">
    <source>
        <dbReference type="ARBA" id="ARBA00010561"/>
    </source>
</evidence>